<gene>
    <name evidence="1" type="ORF">PoB_007481100</name>
</gene>
<dbReference type="EMBL" id="BLXT01008384">
    <property type="protein sequence ID" value="GFO48306.1"/>
    <property type="molecule type" value="Genomic_DNA"/>
</dbReference>
<dbReference type="AlphaFoldDB" id="A0AAV4DVZ4"/>
<sequence>MCRSKAHALLNYKLRSAHTGGGNSRVKQYMFENTLFLWCERTPSRLPVEASELSFVLQPRLTPGVLLDKGNGVPLHDHAEVY</sequence>
<dbReference type="Proteomes" id="UP000735302">
    <property type="component" value="Unassembled WGS sequence"/>
</dbReference>
<evidence type="ECO:0000313" key="1">
    <source>
        <dbReference type="EMBL" id="GFO48306.1"/>
    </source>
</evidence>
<comment type="caution">
    <text evidence="1">The sequence shown here is derived from an EMBL/GenBank/DDBJ whole genome shotgun (WGS) entry which is preliminary data.</text>
</comment>
<name>A0AAV4DVZ4_9GAST</name>
<reference evidence="1 2" key="1">
    <citation type="journal article" date="2021" name="Elife">
        <title>Chloroplast acquisition without the gene transfer in kleptoplastic sea slugs, Plakobranchus ocellatus.</title>
        <authorList>
            <person name="Maeda T."/>
            <person name="Takahashi S."/>
            <person name="Yoshida T."/>
            <person name="Shimamura S."/>
            <person name="Takaki Y."/>
            <person name="Nagai Y."/>
            <person name="Toyoda A."/>
            <person name="Suzuki Y."/>
            <person name="Arimoto A."/>
            <person name="Ishii H."/>
            <person name="Satoh N."/>
            <person name="Nishiyama T."/>
            <person name="Hasebe M."/>
            <person name="Maruyama T."/>
            <person name="Minagawa J."/>
            <person name="Obokata J."/>
            <person name="Shigenobu S."/>
        </authorList>
    </citation>
    <scope>NUCLEOTIDE SEQUENCE [LARGE SCALE GENOMIC DNA]</scope>
</reference>
<organism evidence="1 2">
    <name type="scientific">Plakobranchus ocellatus</name>
    <dbReference type="NCBI Taxonomy" id="259542"/>
    <lineage>
        <taxon>Eukaryota</taxon>
        <taxon>Metazoa</taxon>
        <taxon>Spiralia</taxon>
        <taxon>Lophotrochozoa</taxon>
        <taxon>Mollusca</taxon>
        <taxon>Gastropoda</taxon>
        <taxon>Heterobranchia</taxon>
        <taxon>Euthyneura</taxon>
        <taxon>Panpulmonata</taxon>
        <taxon>Sacoglossa</taxon>
        <taxon>Placobranchoidea</taxon>
        <taxon>Plakobranchidae</taxon>
        <taxon>Plakobranchus</taxon>
    </lineage>
</organism>
<evidence type="ECO:0000313" key="2">
    <source>
        <dbReference type="Proteomes" id="UP000735302"/>
    </source>
</evidence>
<accession>A0AAV4DVZ4</accession>
<proteinExistence type="predicted"/>
<protein>
    <submittedName>
        <fullName evidence="1">Uncharacterized protein</fullName>
    </submittedName>
</protein>
<keyword evidence="2" id="KW-1185">Reference proteome</keyword>